<accession>A0A9X2PEA0</accession>
<feature type="domain" description="ANTAR" evidence="1">
    <location>
        <begin position="127"/>
        <end position="188"/>
    </location>
</feature>
<dbReference type="SUPFAM" id="SSF52172">
    <property type="entry name" value="CheY-like"/>
    <property type="match status" value="1"/>
</dbReference>
<dbReference type="Pfam" id="PF03861">
    <property type="entry name" value="ANTAR"/>
    <property type="match status" value="1"/>
</dbReference>
<evidence type="ECO:0000313" key="2">
    <source>
        <dbReference type="EMBL" id="MCS0497142.1"/>
    </source>
</evidence>
<organism evidence="2 3">
    <name type="scientific">Ancylobacter mangrovi</name>
    <dbReference type="NCBI Taxonomy" id="2972472"/>
    <lineage>
        <taxon>Bacteria</taxon>
        <taxon>Pseudomonadati</taxon>
        <taxon>Pseudomonadota</taxon>
        <taxon>Alphaproteobacteria</taxon>
        <taxon>Hyphomicrobiales</taxon>
        <taxon>Xanthobacteraceae</taxon>
        <taxon>Ancylobacter</taxon>
    </lineage>
</organism>
<comment type="caution">
    <text evidence="2">The sequence shown here is derived from an EMBL/GenBank/DDBJ whole genome shotgun (WGS) entry which is preliminary data.</text>
</comment>
<dbReference type="PIRSF" id="PIRSF036382">
    <property type="entry name" value="RR_antiterm"/>
    <property type="match status" value="1"/>
</dbReference>
<dbReference type="SMART" id="SM01012">
    <property type="entry name" value="ANTAR"/>
    <property type="match status" value="1"/>
</dbReference>
<sequence>MSIRILHEFRGQRVGVIHPPGEPCTSLVGHLRGIGCTVETIWPVPEAWPEAEIVFLAMPPEAKAAILALLGAPAERRPMLVAVVGHEDAAALPLVLESNAAAVIEQPIEPVGLLANLAVARGLWLEREEARRTIARLERKLGGVQKIQRAKNILMAFQGISEEDAYQSIRRQAMAKRMPMEDMALTIIHASEHLNYRPKDA</sequence>
<reference evidence="2" key="1">
    <citation type="submission" date="2022-08" db="EMBL/GenBank/DDBJ databases">
        <authorList>
            <person name="Li F."/>
        </authorList>
    </citation>
    <scope>NUCLEOTIDE SEQUENCE</scope>
    <source>
        <strain evidence="2">MQZ15Z-1</strain>
    </source>
</reference>
<name>A0A9X2PEA0_9HYPH</name>
<keyword evidence="3" id="KW-1185">Reference proteome</keyword>
<dbReference type="Gene3D" id="1.10.10.10">
    <property type="entry name" value="Winged helix-like DNA-binding domain superfamily/Winged helix DNA-binding domain"/>
    <property type="match status" value="1"/>
</dbReference>
<dbReference type="Proteomes" id="UP001151088">
    <property type="component" value="Unassembled WGS sequence"/>
</dbReference>
<dbReference type="InterPro" id="IPR005561">
    <property type="entry name" value="ANTAR"/>
</dbReference>
<dbReference type="PROSITE" id="PS50921">
    <property type="entry name" value="ANTAR"/>
    <property type="match status" value="1"/>
</dbReference>
<dbReference type="EMBL" id="JANTHZ010000010">
    <property type="protein sequence ID" value="MCS0497142.1"/>
    <property type="molecule type" value="Genomic_DNA"/>
</dbReference>
<dbReference type="InterPro" id="IPR036388">
    <property type="entry name" value="WH-like_DNA-bd_sf"/>
</dbReference>
<dbReference type="InterPro" id="IPR011006">
    <property type="entry name" value="CheY-like_superfamily"/>
</dbReference>
<dbReference type="InterPro" id="IPR049021">
    <property type="entry name" value="AmiR_N"/>
</dbReference>
<protein>
    <submittedName>
        <fullName evidence="2">ANTAR domain-containing protein</fullName>
    </submittedName>
</protein>
<proteinExistence type="predicted"/>
<dbReference type="Gene3D" id="3.40.50.2300">
    <property type="match status" value="1"/>
</dbReference>
<dbReference type="GO" id="GO:0003723">
    <property type="term" value="F:RNA binding"/>
    <property type="evidence" value="ECO:0007669"/>
    <property type="project" value="InterPro"/>
</dbReference>
<dbReference type="InterPro" id="IPR008327">
    <property type="entry name" value="Sig_transdc_resp-reg_antiterm"/>
</dbReference>
<dbReference type="AlphaFoldDB" id="A0A9X2PEA0"/>
<evidence type="ECO:0000313" key="3">
    <source>
        <dbReference type="Proteomes" id="UP001151088"/>
    </source>
</evidence>
<dbReference type="Pfam" id="PF21332">
    <property type="entry name" value="AmiR_N"/>
    <property type="match status" value="1"/>
</dbReference>
<dbReference type="RefSeq" id="WP_258734297.1">
    <property type="nucleotide sequence ID" value="NZ_JANTHZ010000010.1"/>
</dbReference>
<gene>
    <name evidence="2" type="ORF">NVS89_18815</name>
</gene>
<evidence type="ECO:0000259" key="1">
    <source>
        <dbReference type="PROSITE" id="PS50921"/>
    </source>
</evidence>